<gene>
    <name evidence="2" type="ORF">GCM10009606_41460</name>
</gene>
<accession>A0ABN1UNF1</accession>
<evidence type="ECO:0000313" key="3">
    <source>
        <dbReference type="Proteomes" id="UP001499979"/>
    </source>
</evidence>
<evidence type="ECO:0008006" key="4">
    <source>
        <dbReference type="Google" id="ProtNLM"/>
    </source>
</evidence>
<sequence length="352" mass="38533">MSAAARVARLATVMLAGALISVLPRPAVAAAPSPVDPAALSRGADPTVVHLVRDTIHDGALRVPATERGRHDALWVVSGGYLLRDYNVGHPHHVVVVFVDPAGARRVVARSRDWIDVAASPSGERVATEHATGPGLLRSVVTVSDPATGRVVASRTMRLVTLAAVTDHRVLLGKRARWHDPATVWWNYDRDRRWRLYDEAALGADVRHDRVVFDRTDRGEFCLRVAVLSRPGHTLWRGCGRYPHQWSPDGSLALASWSYFDAAGTDRWWVVDGRTGAPRSMITGRLDWDAVWEDDTHFLTLAQGEEGGAAIIRCDLDGVCERASRIWDVPVPEEPSLYYAPPPVVLAGNQAS</sequence>
<protein>
    <recommendedName>
        <fullName evidence="4">WD40 repeat domain-containing protein</fullName>
    </recommendedName>
</protein>
<reference evidence="2 3" key="1">
    <citation type="journal article" date="2019" name="Int. J. Syst. Evol. Microbiol.">
        <title>The Global Catalogue of Microorganisms (GCM) 10K type strain sequencing project: providing services to taxonomists for standard genome sequencing and annotation.</title>
        <authorList>
            <consortium name="The Broad Institute Genomics Platform"/>
            <consortium name="The Broad Institute Genome Sequencing Center for Infectious Disease"/>
            <person name="Wu L."/>
            <person name="Ma J."/>
        </authorList>
    </citation>
    <scope>NUCLEOTIDE SEQUENCE [LARGE SCALE GENOMIC DNA]</scope>
    <source>
        <strain evidence="2 3">JCM 11813</strain>
    </source>
</reference>
<comment type="caution">
    <text evidence="2">The sequence shown here is derived from an EMBL/GenBank/DDBJ whole genome shotgun (WGS) entry which is preliminary data.</text>
</comment>
<keyword evidence="3" id="KW-1185">Reference proteome</keyword>
<dbReference type="Proteomes" id="UP001499979">
    <property type="component" value="Unassembled WGS sequence"/>
</dbReference>
<keyword evidence="1" id="KW-0732">Signal</keyword>
<name>A0ABN1UNF1_9ACTN</name>
<evidence type="ECO:0000313" key="2">
    <source>
        <dbReference type="EMBL" id="GAA1159191.1"/>
    </source>
</evidence>
<organism evidence="2 3">
    <name type="scientific">Nocardioides aquiterrae</name>
    <dbReference type="NCBI Taxonomy" id="203799"/>
    <lineage>
        <taxon>Bacteria</taxon>
        <taxon>Bacillati</taxon>
        <taxon>Actinomycetota</taxon>
        <taxon>Actinomycetes</taxon>
        <taxon>Propionibacteriales</taxon>
        <taxon>Nocardioidaceae</taxon>
        <taxon>Nocardioides</taxon>
    </lineage>
</organism>
<evidence type="ECO:0000256" key="1">
    <source>
        <dbReference type="SAM" id="SignalP"/>
    </source>
</evidence>
<feature type="signal peptide" evidence="1">
    <location>
        <begin position="1"/>
        <end position="29"/>
    </location>
</feature>
<proteinExistence type="predicted"/>
<dbReference type="EMBL" id="BAAAJE010000026">
    <property type="protein sequence ID" value="GAA1159191.1"/>
    <property type="molecule type" value="Genomic_DNA"/>
</dbReference>
<dbReference type="RefSeq" id="WP_343909793.1">
    <property type="nucleotide sequence ID" value="NZ_BAAAJE010000026.1"/>
</dbReference>
<dbReference type="SUPFAM" id="SSF50960">
    <property type="entry name" value="TolB, C-terminal domain"/>
    <property type="match status" value="1"/>
</dbReference>
<feature type="chain" id="PRO_5045154979" description="WD40 repeat domain-containing protein" evidence="1">
    <location>
        <begin position="30"/>
        <end position="352"/>
    </location>
</feature>